<evidence type="ECO:0000313" key="2">
    <source>
        <dbReference type="EMBL" id="GJE78221.1"/>
    </source>
</evidence>
<dbReference type="Gene3D" id="3.90.550.10">
    <property type="entry name" value="Spore Coat Polysaccharide Biosynthesis Protein SpsA, Chain A"/>
    <property type="match status" value="1"/>
</dbReference>
<dbReference type="RefSeq" id="WP_137831429.1">
    <property type="nucleotide sequence ID" value="NZ_BPRE01000021.1"/>
</dbReference>
<reference evidence="2" key="2">
    <citation type="submission" date="2021-08" db="EMBL/GenBank/DDBJ databases">
        <authorList>
            <person name="Tani A."/>
            <person name="Ola A."/>
            <person name="Ogura Y."/>
            <person name="Katsura K."/>
            <person name="Hayashi T."/>
        </authorList>
    </citation>
    <scope>NUCLEOTIDE SEQUENCE</scope>
    <source>
        <strain evidence="2">DSM 14458</strain>
    </source>
</reference>
<dbReference type="Proteomes" id="UP001055093">
    <property type="component" value="Unassembled WGS sequence"/>
</dbReference>
<dbReference type="Pfam" id="PF00535">
    <property type="entry name" value="Glycos_transf_2"/>
    <property type="match status" value="1"/>
</dbReference>
<dbReference type="EMBL" id="BPRE01000021">
    <property type="protein sequence ID" value="GJE78221.1"/>
    <property type="molecule type" value="Genomic_DNA"/>
</dbReference>
<keyword evidence="3" id="KW-1185">Reference proteome</keyword>
<proteinExistence type="predicted"/>
<evidence type="ECO:0000313" key="3">
    <source>
        <dbReference type="Proteomes" id="UP001055093"/>
    </source>
</evidence>
<organism evidence="2 3">
    <name type="scientific">Methylorubrum suomiense</name>
    <dbReference type="NCBI Taxonomy" id="144191"/>
    <lineage>
        <taxon>Bacteria</taxon>
        <taxon>Pseudomonadati</taxon>
        <taxon>Pseudomonadota</taxon>
        <taxon>Alphaproteobacteria</taxon>
        <taxon>Hyphomicrobiales</taxon>
        <taxon>Methylobacteriaceae</taxon>
        <taxon>Methylorubrum</taxon>
    </lineage>
</organism>
<dbReference type="InterPro" id="IPR029044">
    <property type="entry name" value="Nucleotide-diphossugar_trans"/>
</dbReference>
<gene>
    <name evidence="2" type="ORF">BGCPKDLD_4833</name>
</gene>
<protein>
    <recommendedName>
        <fullName evidence="1">Glycosyltransferase 2-like domain-containing protein</fullName>
    </recommendedName>
</protein>
<feature type="domain" description="Glycosyltransferase 2-like" evidence="1">
    <location>
        <begin position="42"/>
        <end position="157"/>
    </location>
</feature>
<name>A0ABQ4V0U5_9HYPH</name>
<dbReference type="InterPro" id="IPR001173">
    <property type="entry name" value="Glyco_trans_2-like"/>
</dbReference>
<dbReference type="SUPFAM" id="SSF53448">
    <property type="entry name" value="Nucleotide-diphospho-sugar transferases"/>
    <property type="match status" value="1"/>
</dbReference>
<sequence length="310" mass="34529">MLEYTRPIEAALELIELQLSEDASNCEVDPAKTSYASVGFAVIVPVYNEAAVLERFLRLIRDGLPPDAQVVVALNGCTDASATIVASVSDARIRTVETIRPGKARGIRAAEAITDRFPRFYVDADVEIRGSDLSRLAARLATSNAMMISPRAAFRYEGATCFAKAFNDVWINSNYIRNGAFQYVIGLSEKGRACWGEMPDVLADDTFMRLSVPPEERIIADEIQIIVRLPTRWRPIIRVRRRIALGLRQLRSLGYQPREAVAPSGPTIVGSQPWPKVAIYILGVMIGRIWAYTTPLRTYEWGKDQSSRAH</sequence>
<accession>A0ABQ4V0U5</accession>
<reference evidence="2" key="1">
    <citation type="journal article" date="2021" name="Front. Microbiol.">
        <title>Comprehensive Comparative Genomics and Phenotyping of Methylobacterium Species.</title>
        <authorList>
            <person name="Alessa O."/>
            <person name="Ogura Y."/>
            <person name="Fujitani Y."/>
            <person name="Takami H."/>
            <person name="Hayashi T."/>
            <person name="Sahin N."/>
            <person name="Tani A."/>
        </authorList>
    </citation>
    <scope>NUCLEOTIDE SEQUENCE</scope>
    <source>
        <strain evidence="2">DSM 14458</strain>
    </source>
</reference>
<dbReference type="CDD" id="cd00761">
    <property type="entry name" value="Glyco_tranf_GTA_type"/>
    <property type="match status" value="1"/>
</dbReference>
<evidence type="ECO:0000259" key="1">
    <source>
        <dbReference type="Pfam" id="PF00535"/>
    </source>
</evidence>
<comment type="caution">
    <text evidence="2">The sequence shown here is derived from an EMBL/GenBank/DDBJ whole genome shotgun (WGS) entry which is preliminary data.</text>
</comment>